<protein>
    <submittedName>
        <fullName evidence="1">Spore protease YyaC</fullName>
    </submittedName>
</protein>
<organism evidence="1 2">
    <name type="scientific">Siminovitchia sediminis</name>
    <dbReference type="NCBI Taxonomy" id="1274353"/>
    <lineage>
        <taxon>Bacteria</taxon>
        <taxon>Bacillati</taxon>
        <taxon>Bacillota</taxon>
        <taxon>Bacilli</taxon>
        <taxon>Bacillales</taxon>
        <taxon>Bacillaceae</taxon>
        <taxon>Siminovitchia</taxon>
    </lineage>
</organism>
<dbReference type="InterPro" id="IPR023430">
    <property type="entry name" value="Pept_HybD-like_dom_sf"/>
</dbReference>
<reference evidence="2" key="1">
    <citation type="journal article" date="2019" name="Int. J. Syst. Evol. Microbiol.">
        <title>The Global Catalogue of Microorganisms (GCM) 10K type strain sequencing project: providing services to taxonomists for standard genome sequencing and annotation.</title>
        <authorList>
            <consortium name="The Broad Institute Genomics Platform"/>
            <consortium name="The Broad Institute Genome Sequencing Center for Infectious Disease"/>
            <person name="Wu L."/>
            <person name="Ma J."/>
        </authorList>
    </citation>
    <scope>NUCLEOTIDE SEQUENCE [LARGE SCALE GENOMIC DNA]</scope>
    <source>
        <strain evidence="2">CGMCC 1.12295</strain>
    </source>
</reference>
<comment type="caution">
    <text evidence="1">The sequence shown here is derived from an EMBL/GenBank/DDBJ whole genome shotgun (WGS) entry which is preliminary data.</text>
</comment>
<dbReference type="SUPFAM" id="SSF53163">
    <property type="entry name" value="HybD-like"/>
    <property type="match status" value="1"/>
</dbReference>
<dbReference type="EMBL" id="JBHUEO010000003">
    <property type="protein sequence ID" value="MFD1705321.1"/>
    <property type="molecule type" value="Genomic_DNA"/>
</dbReference>
<dbReference type="Proteomes" id="UP001597301">
    <property type="component" value="Unassembled WGS sequence"/>
</dbReference>
<dbReference type="GO" id="GO:0006508">
    <property type="term" value="P:proteolysis"/>
    <property type="evidence" value="ECO:0007669"/>
    <property type="project" value="UniProtKB-KW"/>
</dbReference>
<dbReference type="GO" id="GO:0008233">
    <property type="term" value="F:peptidase activity"/>
    <property type="evidence" value="ECO:0007669"/>
    <property type="project" value="UniProtKB-KW"/>
</dbReference>
<keyword evidence="1" id="KW-0378">Hydrolase</keyword>
<evidence type="ECO:0000313" key="2">
    <source>
        <dbReference type="Proteomes" id="UP001597301"/>
    </source>
</evidence>
<gene>
    <name evidence="1" type="primary">yyaC</name>
    <name evidence="1" type="ORF">ACFSCZ_00975</name>
</gene>
<dbReference type="InterPro" id="IPR009665">
    <property type="entry name" value="YyaC"/>
</dbReference>
<name>A0ABW4KDW7_9BACI</name>
<evidence type="ECO:0000313" key="1">
    <source>
        <dbReference type="EMBL" id="MFD1705321.1"/>
    </source>
</evidence>
<accession>A0ABW4KDW7</accession>
<dbReference type="Pfam" id="PF06866">
    <property type="entry name" value="DUF1256"/>
    <property type="match status" value="1"/>
</dbReference>
<keyword evidence="1" id="KW-0645">Protease</keyword>
<sequence>MFRLGRGKKKASNKLFSISLKGDGIDTLADMISEILSTSDRENVIFLCVGSRRSIGDSLGPAVGTLLKEKDIPFQVIGTLDDPVHALNVTEILNKIQNEIPSPLIFPIDASLGDISQVGKIYLIKGPLIPGSASNITLEPIGDYHLRAVVNALDPLLPAKSLNDSKAEDVEKLAAVITEVLSRVKAVK</sequence>
<proteinExistence type="predicted"/>
<dbReference type="RefSeq" id="WP_380771643.1">
    <property type="nucleotide sequence ID" value="NZ_JBHUEO010000003.1"/>
</dbReference>
<keyword evidence="2" id="KW-1185">Reference proteome</keyword>
<dbReference type="NCBIfam" id="TIGR02841">
    <property type="entry name" value="spore_YyaC"/>
    <property type="match status" value="1"/>
</dbReference>